<dbReference type="InterPro" id="IPR051275">
    <property type="entry name" value="Cell_adhesion_signaling"/>
</dbReference>
<dbReference type="PROSITE" id="PS50835">
    <property type="entry name" value="IG_LIKE"/>
    <property type="match status" value="1"/>
</dbReference>
<name>A0A8X7BXF3_9ARAC</name>
<evidence type="ECO:0000256" key="1">
    <source>
        <dbReference type="ARBA" id="ARBA00004479"/>
    </source>
</evidence>
<dbReference type="GO" id="GO:0005886">
    <property type="term" value="C:plasma membrane"/>
    <property type="evidence" value="ECO:0007669"/>
    <property type="project" value="TreeGrafter"/>
</dbReference>
<dbReference type="GO" id="GO:0098609">
    <property type="term" value="P:cell-cell adhesion"/>
    <property type="evidence" value="ECO:0007669"/>
    <property type="project" value="TreeGrafter"/>
</dbReference>
<keyword evidence="5" id="KW-0393">Immunoglobulin domain</keyword>
<dbReference type="InterPro" id="IPR007110">
    <property type="entry name" value="Ig-like_dom"/>
</dbReference>
<dbReference type="OrthoDB" id="10028801at2759"/>
<organism evidence="7 8">
    <name type="scientific">Trichonephila inaurata madagascariensis</name>
    <dbReference type="NCBI Taxonomy" id="2747483"/>
    <lineage>
        <taxon>Eukaryota</taxon>
        <taxon>Metazoa</taxon>
        <taxon>Ecdysozoa</taxon>
        <taxon>Arthropoda</taxon>
        <taxon>Chelicerata</taxon>
        <taxon>Arachnida</taxon>
        <taxon>Araneae</taxon>
        <taxon>Araneomorphae</taxon>
        <taxon>Entelegynae</taxon>
        <taxon>Araneoidea</taxon>
        <taxon>Nephilidae</taxon>
        <taxon>Trichonephila</taxon>
        <taxon>Trichonephila inaurata</taxon>
    </lineage>
</organism>
<keyword evidence="4" id="KW-0325">Glycoprotein</keyword>
<feature type="domain" description="Ig-like" evidence="6">
    <location>
        <begin position="97"/>
        <end position="188"/>
    </location>
</feature>
<dbReference type="Gene3D" id="2.60.40.10">
    <property type="entry name" value="Immunoglobulins"/>
    <property type="match status" value="1"/>
</dbReference>
<dbReference type="PANTHER" id="PTHR11640">
    <property type="entry name" value="NEPHRIN"/>
    <property type="match status" value="1"/>
</dbReference>
<keyword evidence="3" id="KW-1015">Disulfide bond</keyword>
<dbReference type="Proteomes" id="UP000886998">
    <property type="component" value="Unassembled WGS sequence"/>
</dbReference>
<comment type="subcellular location">
    <subcellularLocation>
        <location evidence="1">Membrane</location>
        <topology evidence="1">Single-pass type I membrane protein</topology>
    </subcellularLocation>
</comment>
<accession>A0A8X7BXF3</accession>
<sequence length="204" mass="22733">MVQDDGAKFACEAFHKALDHRMRNEVTLSVLRYVSGTRIVGLLNREIGEYMKRITFRQSVRSIYTETTSLSSYGVTGRAQNNVWTVPPRIFDPPGPPRIEGYEEGNIVKAGEALTLLCISEGGNPPPELIWYRSNVQIDATYYQIVGDTATANNLTFIVSAADNTGSYHCKTSNAATKEPLIASIKLSVYCKLKLSFIFSFYLM</sequence>
<dbReference type="InterPro" id="IPR036179">
    <property type="entry name" value="Ig-like_dom_sf"/>
</dbReference>
<evidence type="ECO:0000313" key="7">
    <source>
        <dbReference type="EMBL" id="GFY47460.1"/>
    </source>
</evidence>
<keyword evidence="2" id="KW-0472">Membrane</keyword>
<dbReference type="GO" id="GO:0005911">
    <property type="term" value="C:cell-cell junction"/>
    <property type="evidence" value="ECO:0007669"/>
    <property type="project" value="TreeGrafter"/>
</dbReference>
<dbReference type="PANTHER" id="PTHR11640:SF136">
    <property type="entry name" value="NEPHRIN"/>
    <property type="match status" value="1"/>
</dbReference>
<comment type="caution">
    <text evidence="7">The sequence shown here is derived from an EMBL/GenBank/DDBJ whole genome shotgun (WGS) entry which is preliminary data.</text>
</comment>
<dbReference type="AlphaFoldDB" id="A0A8X7BXF3"/>
<evidence type="ECO:0000259" key="6">
    <source>
        <dbReference type="PROSITE" id="PS50835"/>
    </source>
</evidence>
<keyword evidence="8" id="KW-1185">Reference proteome</keyword>
<dbReference type="SUPFAM" id="SSF48726">
    <property type="entry name" value="Immunoglobulin"/>
    <property type="match status" value="1"/>
</dbReference>
<gene>
    <name evidence="7" type="primary">syg-2_7</name>
    <name evidence="7" type="ORF">TNIN_282771</name>
</gene>
<evidence type="ECO:0000256" key="3">
    <source>
        <dbReference type="ARBA" id="ARBA00023157"/>
    </source>
</evidence>
<evidence type="ECO:0000313" key="8">
    <source>
        <dbReference type="Proteomes" id="UP000886998"/>
    </source>
</evidence>
<dbReference type="SMART" id="SM00408">
    <property type="entry name" value="IGc2"/>
    <property type="match status" value="1"/>
</dbReference>
<dbReference type="InterPro" id="IPR003598">
    <property type="entry name" value="Ig_sub2"/>
</dbReference>
<proteinExistence type="predicted"/>
<dbReference type="EMBL" id="BMAV01005959">
    <property type="protein sequence ID" value="GFY47460.1"/>
    <property type="molecule type" value="Genomic_DNA"/>
</dbReference>
<evidence type="ECO:0000256" key="5">
    <source>
        <dbReference type="ARBA" id="ARBA00023319"/>
    </source>
</evidence>
<dbReference type="Pfam" id="PF13927">
    <property type="entry name" value="Ig_3"/>
    <property type="match status" value="1"/>
</dbReference>
<protein>
    <submittedName>
        <fullName evidence="7">Synaptogenesis protein syg-2</fullName>
    </submittedName>
</protein>
<evidence type="ECO:0000256" key="2">
    <source>
        <dbReference type="ARBA" id="ARBA00023136"/>
    </source>
</evidence>
<evidence type="ECO:0000256" key="4">
    <source>
        <dbReference type="ARBA" id="ARBA00023180"/>
    </source>
</evidence>
<reference evidence="7" key="1">
    <citation type="submission" date="2020-08" db="EMBL/GenBank/DDBJ databases">
        <title>Multicomponent nature underlies the extraordinary mechanical properties of spider dragline silk.</title>
        <authorList>
            <person name="Kono N."/>
            <person name="Nakamura H."/>
            <person name="Mori M."/>
            <person name="Yoshida Y."/>
            <person name="Ohtoshi R."/>
            <person name="Malay A.D."/>
            <person name="Moran D.A.P."/>
            <person name="Tomita M."/>
            <person name="Numata K."/>
            <person name="Arakawa K."/>
        </authorList>
    </citation>
    <scope>NUCLEOTIDE SEQUENCE</scope>
</reference>
<dbReference type="InterPro" id="IPR013783">
    <property type="entry name" value="Ig-like_fold"/>
</dbReference>
<dbReference type="GO" id="GO:0050839">
    <property type="term" value="F:cell adhesion molecule binding"/>
    <property type="evidence" value="ECO:0007669"/>
    <property type="project" value="TreeGrafter"/>
</dbReference>